<dbReference type="RefSeq" id="WP_147055821.1">
    <property type="nucleotide sequence ID" value="NZ_CP042437.1"/>
</dbReference>
<dbReference type="AlphaFoldDB" id="A0A5B8W2W5"/>
<sequence>MRPCLAILILLMMSGHIYGQKKSAKQPQPAKNNTISSIKYNGDSISINQMVIVKNKNLQAFVTDLKKVKLAPSSSLNYIPWFVKSFLESFGNTNFTMAKPDQDWNCCCVQNDQLPNRQLICQGKGQNLYFISYLTGGFGVTVHLVLIRYNNETITDFWTGTINRQLNNQNAIIEYLQNSKNVHYSLSI</sequence>
<organism evidence="1 2">
    <name type="scientific">Mucilaginibacter ginsenosidivorax</name>
    <dbReference type="NCBI Taxonomy" id="862126"/>
    <lineage>
        <taxon>Bacteria</taxon>
        <taxon>Pseudomonadati</taxon>
        <taxon>Bacteroidota</taxon>
        <taxon>Sphingobacteriia</taxon>
        <taxon>Sphingobacteriales</taxon>
        <taxon>Sphingobacteriaceae</taxon>
        <taxon>Mucilaginibacter</taxon>
    </lineage>
</organism>
<evidence type="ECO:0000313" key="1">
    <source>
        <dbReference type="EMBL" id="QEC77797.1"/>
    </source>
</evidence>
<accession>A0A5B8W2W5</accession>
<protein>
    <submittedName>
        <fullName evidence="1">Uncharacterized protein</fullName>
    </submittedName>
</protein>
<gene>
    <name evidence="1" type="ORF">FSB76_18310</name>
</gene>
<dbReference type="OrthoDB" id="1452337at2"/>
<keyword evidence="2" id="KW-1185">Reference proteome</keyword>
<name>A0A5B8W2W5_9SPHI</name>
<evidence type="ECO:0000313" key="2">
    <source>
        <dbReference type="Proteomes" id="UP000321362"/>
    </source>
</evidence>
<dbReference type="EMBL" id="CP042437">
    <property type="protein sequence ID" value="QEC77797.1"/>
    <property type="molecule type" value="Genomic_DNA"/>
</dbReference>
<dbReference type="KEGG" id="mgk:FSB76_18310"/>
<proteinExistence type="predicted"/>
<reference evidence="1 2" key="1">
    <citation type="journal article" date="2013" name="J. Microbiol.">
        <title>Mucilaginibacter ginsenosidivorax sp. nov., with ginsenoside converting activity isolated from sediment.</title>
        <authorList>
            <person name="Kim J.K."/>
            <person name="Choi T.E."/>
            <person name="Liu Q.M."/>
            <person name="Park H.Y."/>
            <person name="Yi T.H."/>
            <person name="Yoon M.H."/>
            <person name="Kim S.C."/>
            <person name="Im W.T."/>
        </authorList>
    </citation>
    <scope>NUCLEOTIDE SEQUENCE [LARGE SCALE GENOMIC DNA]</scope>
    <source>
        <strain evidence="1 2">KHI28</strain>
    </source>
</reference>
<dbReference type="Proteomes" id="UP000321362">
    <property type="component" value="Chromosome"/>
</dbReference>